<reference evidence="2 3" key="1">
    <citation type="submission" date="2024-10" db="EMBL/GenBank/DDBJ databases">
        <title>Updated reference genomes for cyclostephanoid diatoms.</title>
        <authorList>
            <person name="Roberts W.R."/>
            <person name="Alverson A.J."/>
        </authorList>
    </citation>
    <scope>NUCLEOTIDE SEQUENCE [LARGE SCALE GENOMIC DNA]</scope>
    <source>
        <strain evidence="2 3">AJA276-08</strain>
    </source>
</reference>
<feature type="compositionally biased region" description="Basic residues" evidence="1">
    <location>
        <begin position="152"/>
        <end position="165"/>
    </location>
</feature>
<feature type="compositionally biased region" description="Polar residues" evidence="1">
    <location>
        <begin position="103"/>
        <end position="113"/>
    </location>
</feature>
<feature type="region of interest" description="Disordered" evidence="1">
    <location>
        <begin position="281"/>
        <end position="312"/>
    </location>
</feature>
<dbReference type="EMBL" id="JALLAZ020000097">
    <property type="protein sequence ID" value="KAL3804107.1"/>
    <property type="molecule type" value="Genomic_DNA"/>
</dbReference>
<protein>
    <submittedName>
        <fullName evidence="2">Uncharacterized protein</fullName>
    </submittedName>
</protein>
<feature type="compositionally biased region" description="Basic and acidic residues" evidence="1">
    <location>
        <begin position="992"/>
        <end position="1003"/>
    </location>
</feature>
<feature type="region of interest" description="Disordered" evidence="1">
    <location>
        <begin position="1"/>
        <end position="26"/>
    </location>
</feature>
<feature type="region of interest" description="Disordered" evidence="1">
    <location>
        <begin position="493"/>
        <end position="531"/>
    </location>
</feature>
<comment type="caution">
    <text evidence="2">The sequence shown here is derived from an EMBL/GenBank/DDBJ whole genome shotgun (WGS) entry which is preliminary data.</text>
</comment>
<feature type="region of interest" description="Disordered" evidence="1">
    <location>
        <begin position="73"/>
        <end position="121"/>
    </location>
</feature>
<organism evidence="2 3">
    <name type="scientific">Stephanodiscus triporus</name>
    <dbReference type="NCBI Taxonomy" id="2934178"/>
    <lineage>
        <taxon>Eukaryota</taxon>
        <taxon>Sar</taxon>
        <taxon>Stramenopiles</taxon>
        <taxon>Ochrophyta</taxon>
        <taxon>Bacillariophyta</taxon>
        <taxon>Coscinodiscophyceae</taxon>
        <taxon>Thalassiosirophycidae</taxon>
        <taxon>Stephanodiscales</taxon>
        <taxon>Stephanodiscaceae</taxon>
        <taxon>Stephanodiscus</taxon>
    </lineage>
</organism>
<accession>A0ABD3QV07</accession>
<proteinExistence type="predicted"/>
<feature type="region of interest" description="Disordered" evidence="1">
    <location>
        <begin position="981"/>
        <end position="1015"/>
    </location>
</feature>
<gene>
    <name evidence="2" type="ORF">ACHAW5_011212</name>
</gene>
<evidence type="ECO:0000256" key="1">
    <source>
        <dbReference type="SAM" id="MobiDB-lite"/>
    </source>
</evidence>
<keyword evidence="3" id="KW-1185">Reference proteome</keyword>
<dbReference type="Proteomes" id="UP001530315">
    <property type="component" value="Unassembled WGS sequence"/>
</dbReference>
<feature type="compositionally biased region" description="Polar residues" evidence="1">
    <location>
        <begin position="516"/>
        <end position="527"/>
    </location>
</feature>
<evidence type="ECO:0000313" key="3">
    <source>
        <dbReference type="Proteomes" id="UP001530315"/>
    </source>
</evidence>
<sequence>MKNKRIERKGSHTNANNGGDAVKVKVTPTNDTHHNIAIPNCNLVASIAQEIFPTGAASPDDAGASVVNKAASGLKDNSANGGNDGDKQEGNSTAGKKSKDGKTSISEDGSSTTRGEEQPLLGYMIQRHLVEERKRTRAEHAGTSGPIEVAASKKKKSKKKKKKKGVIPTAAVANGTCRVGDENDDSEGGDGGDNDCQAPPTTDIKENAEISTELVATRSHVTSCSRQSLDSDGHSLAGGTKTYLDGLLDSLIDSAQPSCINGMENRNIEAFSAYLKRKFDSHSEQRMRQQTQQNRDRAKGDASSAWGSHASSKMGGMEYKDILPTISINDVQDLSNSIDCRTCRTTAISSFRSLIKGENFSEALRGNFEGENKKEEISSTPLNPGSPQGLSIPISGSANDDVAHAFSYVNMEELDLEAGRLDVNTKPVPFHLQLRPIAPAGENDRFAQIRPVLREGGDNGGSGLEYPMSAQDIIHLVKQIILPCGLAPMLPRPAVQQGRSPAPSRSPARVEDGLADTSSKGESTSSGDELGNNELTAIAKEALGSLAEIRDWLTVFETSLSSVKVEMDKVENYDNRSIFDVRTSTILQDCDEKIESLLKQFGSLMLQLFKLTCFVGWSLKRGSVSIELFRRIWLRYTTALERLVAPTVDHHANVLQSSSGGAIKQAYQNKMVRDSLHRLMRGKMSTLQELVIDLKSILERGGDTVSSALELCVLHAYRHHIEGPGVTFETIFPDQESEDLLKQLITAQTNLSQRTLNSPSPEDLKNKAKDQRDRIFSLCRKVRKNVIAMEDFALESKHDFLRSNHRMLETFYYDYEKYRNKNHHLGGELMSSWSIDDGNIVRDLSSLLQLSMQLVLQWLSVLCSRQSKESLVEPLDLPPRLKTWSDKVVRLTFKPFSELEKTIDLEFPTSIPSNVKKNNTCEEGLKKNNGMRRISSIVAGLLYRWLEARCSEWHAEVTSDELLQSVEEKILMVVAEGSVKGSKKKKSNRKSGGGDKGKNKDEQASTVTSRNNTTTNNTMVALSSFTNPSTDSIPINYALEDDQLTRHNIISNNWDINAAEMYLIKRLEMVIALNEMDSSTATKKIPLVWL</sequence>
<dbReference type="AlphaFoldDB" id="A0ABD3QV07"/>
<feature type="compositionally biased region" description="Acidic residues" evidence="1">
    <location>
        <begin position="182"/>
        <end position="193"/>
    </location>
</feature>
<name>A0ABD3QV07_9STRA</name>
<evidence type="ECO:0000313" key="2">
    <source>
        <dbReference type="EMBL" id="KAL3804107.1"/>
    </source>
</evidence>
<feature type="region of interest" description="Disordered" evidence="1">
    <location>
        <begin position="133"/>
        <end position="202"/>
    </location>
</feature>